<protein>
    <recommendedName>
        <fullName evidence="3">Deaminase</fullName>
    </recommendedName>
</protein>
<proteinExistence type="predicted"/>
<dbReference type="InterPro" id="IPR049708">
    <property type="entry name" value="PP0621-like"/>
</dbReference>
<dbReference type="AlphaFoldDB" id="A0A939GZ24"/>
<comment type="caution">
    <text evidence="1">The sequence shown here is derived from an EMBL/GenBank/DDBJ whole genome shotgun (WGS) entry which is preliminary data.</text>
</comment>
<accession>A0A939GZ24</accession>
<dbReference type="NCBIfam" id="NF041023">
    <property type="entry name" value="PP0621_fam"/>
    <property type="match status" value="1"/>
</dbReference>
<evidence type="ECO:0000313" key="1">
    <source>
        <dbReference type="EMBL" id="MBO1249299.1"/>
    </source>
</evidence>
<name>A0A939GZ24_9BURK</name>
<gene>
    <name evidence="1" type="ORF">J1777_05530</name>
</gene>
<reference evidence="1" key="1">
    <citation type="submission" date="2021-03" db="EMBL/GenBank/DDBJ databases">
        <title>Comamonas denitrificans.</title>
        <authorList>
            <person name="Finster K."/>
        </authorList>
    </citation>
    <scope>NUCLEOTIDE SEQUENCE</scope>
    <source>
        <strain evidence="1">MM2021_4</strain>
    </source>
</reference>
<dbReference type="RefSeq" id="WP_207574813.1">
    <property type="nucleotide sequence ID" value="NZ_JAFNME010000008.1"/>
</dbReference>
<dbReference type="EMBL" id="JAFNME010000008">
    <property type="protein sequence ID" value="MBO1249299.1"/>
    <property type="molecule type" value="Genomic_DNA"/>
</dbReference>
<organism evidence="1 2">
    <name type="scientific">Comamonas denitrificans</name>
    <dbReference type="NCBI Taxonomy" id="117506"/>
    <lineage>
        <taxon>Bacteria</taxon>
        <taxon>Pseudomonadati</taxon>
        <taxon>Pseudomonadota</taxon>
        <taxon>Betaproteobacteria</taxon>
        <taxon>Burkholderiales</taxon>
        <taxon>Comamonadaceae</taxon>
        <taxon>Comamonas</taxon>
    </lineage>
</organism>
<dbReference type="Proteomes" id="UP000664731">
    <property type="component" value="Unassembled WGS sequence"/>
</dbReference>
<keyword evidence="2" id="KW-1185">Reference proteome</keyword>
<sequence length="81" mass="8884">MSKYLLVTLVLLVAVALWRHKHRKTVAPKPRPGAAPRNHLPVQTMVCCAHCGLHLPQAEASAAQGQFFCSPAHQQRGARQP</sequence>
<evidence type="ECO:0008006" key="3">
    <source>
        <dbReference type="Google" id="ProtNLM"/>
    </source>
</evidence>
<evidence type="ECO:0000313" key="2">
    <source>
        <dbReference type="Proteomes" id="UP000664731"/>
    </source>
</evidence>